<feature type="transmembrane region" description="Helical" evidence="10">
    <location>
        <begin position="231"/>
        <end position="250"/>
    </location>
</feature>
<feature type="transmembrane region" description="Helical" evidence="10">
    <location>
        <begin position="6"/>
        <end position="28"/>
    </location>
</feature>
<evidence type="ECO:0000256" key="4">
    <source>
        <dbReference type="ARBA" id="ARBA00022676"/>
    </source>
</evidence>
<dbReference type="RefSeq" id="WP_345124844.1">
    <property type="nucleotide sequence ID" value="NZ_BAABAT010000005.1"/>
</dbReference>
<proteinExistence type="predicted"/>
<protein>
    <submittedName>
        <fullName evidence="11">Glycosyltransferase family 39 protein</fullName>
    </submittedName>
</protein>
<evidence type="ECO:0000256" key="7">
    <source>
        <dbReference type="ARBA" id="ARBA00022824"/>
    </source>
</evidence>
<evidence type="ECO:0000313" key="12">
    <source>
        <dbReference type="Proteomes" id="UP001500620"/>
    </source>
</evidence>
<comment type="pathway">
    <text evidence="2">Glycolipid biosynthesis; glycosylphosphatidylinositol-anchor biosynthesis.</text>
</comment>
<dbReference type="PANTHER" id="PTHR12468">
    <property type="entry name" value="GPI MANNOSYLTRANSFERASE 2"/>
    <property type="match status" value="1"/>
</dbReference>
<comment type="subcellular location">
    <subcellularLocation>
        <location evidence="1">Endoplasmic reticulum membrane</location>
        <topology evidence="1">Multi-pass membrane protein</topology>
    </subcellularLocation>
</comment>
<evidence type="ECO:0000256" key="6">
    <source>
        <dbReference type="ARBA" id="ARBA00022692"/>
    </source>
</evidence>
<evidence type="ECO:0000256" key="10">
    <source>
        <dbReference type="SAM" id="Phobius"/>
    </source>
</evidence>
<keyword evidence="3" id="KW-0337">GPI-anchor biosynthesis</keyword>
<keyword evidence="5" id="KW-0808">Transferase</keyword>
<feature type="transmembrane region" description="Helical" evidence="10">
    <location>
        <begin position="182"/>
        <end position="199"/>
    </location>
</feature>
<keyword evidence="8 10" id="KW-1133">Transmembrane helix</keyword>
<evidence type="ECO:0000313" key="11">
    <source>
        <dbReference type="EMBL" id="GAA4247948.1"/>
    </source>
</evidence>
<feature type="transmembrane region" description="Helical" evidence="10">
    <location>
        <begin position="318"/>
        <end position="336"/>
    </location>
</feature>
<accession>A0ABP8D5H7</accession>
<feature type="transmembrane region" description="Helical" evidence="10">
    <location>
        <begin position="91"/>
        <end position="115"/>
    </location>
</feature>
<evidence type="ECO:0000256" key="9">
    <source>
        <dbReference type="ARBA" id="ARBA00023136"/>
    </source>
</evidence>
<sequence length="391" mass="41433">MRSTLIAFPLGLYALSRLLQLAFLWWMAPDDKIRDRLLAWDGGHFVRVAQEGYPTGYSFDADGNLTGNGLAFFPAYPMLVRLVHYVTRLDYGTAAITVSWLAGGAAAVLLCALFTRLYDERVGLVLTALFCVQPMSMVLSMGYSEALFTALVAGMLLCAHRGDWLPAGLLGLGAGLTRPTGAAAAIALAVAAGIAVYRARAGASRPAEGASQPAEGASQPAEGASRPWKPLLAAAIALAGVPAYLLWVGLRVGDLGAWFDIQTAGWGTTFDYGTSSVLFVRDALKGGDGWIQVSVAWMLIGTVILAAAALSRRMWPPLAVYGVIVLVLVLGQAGYYHSKPRLLVPALLILVPPAVALARARPRTAALVVAAVGAFGLWYGSYLITVWHYAI</sequence>
<dbReference type="Proteomes" id="UP001500620">
    <property type="component" value="Unassembled WGS sequence"/>
</dbReference>
<organism evidence="11 12">
    <name type="scientific">Dactylosporangium darangshiense</name>
    <dbReference type="NCBI Taxonomy" id="579108"/>
    <lineage>
        <taxon>Bacteria</taxon>
        <taxon>Bacillati</taxon>
        <taxon>Actinomycetota</taxon>
        <taxon>Actinomycetes</taxon>
        <taxon>Micromonosporales</taxon>
        <taxon>Micromonosporaceae</taxon>
        <taxon>Dactylosporangium</taxon>
    </lineage>
</organism>
<reference evidence="12" key="1">
    <citation type="journal article" date="2019" name="Int. J. Syst. Evol. Microbiol.">
        <title>The Global Catalogue of Microorganisms (GCM) 10K type strain sequencing project: providing services to taxonomists for standard genome sequencing and annotation.</title>
        <authorList>
            <consortium name="The Broad Institute Genomics Platform"/>
            <consortium name="The Broad Institute Genome Sequencing Center for Infectious Disease"/>
            <person name="Wu L."/>
            <person name="Ma J."/>
        </authorList>
    </citation>
    <scope>NUCLEOTIDE SEQUENCE [LARGE SCALE GENOMIC DNA]</scope>
    <source>
        <strain evidence="12">JCM 17441</strain>
    </source>
</reference>
<dbReference type="InterPro" id="IPR007315">
    <property type="entry name" value="PIG-V/Gpi18"/>
</dbReference>
<evidence type="ECO:0000256" key="3">
    <source>
        <dbReference type="ARBA" id="ARBA00022502"/>
    </source>
</evidence>
<keyword evidence="12" id="KW-1185">Reference proteome</keyword>
<evidence type="ECO:0000256" key="1">
    <source>
        <dbReference type="ARBA" id="ARBA00004477"/>
    </source>
</evidence>
<evidence type="ECO:0000256" key="5">
    <source>
        <dbReference type="ARBA" id="ARBA00022679"/>
    </source>
</evidence>
<evidence type="ECO:0000256" key="2">
    <source>
        <dbReference type="ARBA" id="ARBA00004687"/>
    </source>
</evidence>
<keyword evidence="9 10" id="KW-0472">Membrane</keyword>
<feature type="transmembrane region" description="Helical" evidence="10">
    <location>
        <begin position="289"/>
        <end position="311"/>
    </location>
</feature>
<name>A0ABP8D5H7_9ACTN</name>
<feature type="transmembrane region" description="Helical" evidence="10">
    <location>
        <begin position="121"/>
        <end position="139"/>
    </location>
</feature>
<dbReference type="EMBL" id="BAABAT010000005">
    <property type="protein sequence ID" value="GAA4247948.1"/>
    <property type="molecule type" value="Genomic_DNA"/>
</dbReference>
<comment type="caution">
    <text evidence="11">The sequence shown here is derived from an EMBL/GenBank/DDBJ whole genome shotgun (WGS) entry which is preliminary data.</text>
</comment>
<keyword evidence="7" id="KW-0256">Endoplasmic reticulum</keyword>
<keyword evidence="6 10" id="KW-0812">Transmembrane</keyword>
<keyword evidence="4" id="KW-0328">Glycosyltransferase</keyword>
<gene>
    <name evidence="11" type="ORF">GCM10022255_025940</name>
</gene>
<dbReference type="PANTHER" id="PTHR12468:SF2">
    <property type="entry name" value="GPI MANNOSYLTRANSFERASE 2"/>
    <property type="match status" value="1"/>
</dbReference>
<feature type="transmembrane region" description="Helical" evidence="10">
    <location>
        <begin position="365"/>
        <end position="390"/>
    </location>
</feature>
<evidence type="ECO:0000256" key="8">
    <source>
        <dbReference type="ARBA" id="ARBA00022989"/>
    </source>
</evidence>
<feature type="transmembrane region" description="Helical" evidence="10">
    <location>
        <begin position="342"/>
        <end position="358"/>
    </location>
</feature>